<organism evidence="2 3">
    <name type="scientific">Tetradesmus obliquus</name>
    <name type="common">Green alga</name>
    <name type="synonym">Acutodesmus obliquus</name>
    <dbReference type="NCBI Taxonomy" id="3088"/>
    <lineage>
        <taxon>Eukaryota</taxon>
        <taxon>Viridiplantae</taxon>
        <taxon>Chlorophyta</taxon>
        <taxon>core chlorophytes</taxon>
        <taxon>Chlorophyceae</taxon>
        <taxon>CS clade</taxon>
        <taxon>Sphaeropleales</taxon>
        <taxon>Scenedesmaceae</taxon>
        <taxon>Tetradesmus</taxon>
    </lineage>
</organism>
<dbReference type="EMBL" id="CP126223">
    <property type="protein sequence ID" value="WIA23744.1"/>
    <property type="molecule type" value="Genomic_DNA"/>
</dbReference>
<proteinExistence type="predicted"/>
<name>A0ABY8UQR5_TETOB</name>
<reference evidence="2 3" key="1">
    <citation type="submission" date="2023-05" db="EMBL/GenBank/DDBJ databases">
        <title>A 100% complete, gapless, phased diploid assembly of the Scenedesmus obliquus UTEX 3031 genome.</title>
        <authorList>
            <person name="Biondi T.C."/>
            <person name="Hanschen E.R."/>
            <person name="Kwon T."/>
            <person name="Eng W."/>
            <person name="Kruse C.P.S."/>
            <person name="Koehler S.I."/>
            <person name="Kunde Y."/>
            <person name="Gleasner C.D."/>
            <person name="You Mak K.T."/>
            <person name="Polle J."/>
            <person name="Hovde B.T."/>
            <person name="Starkenburg S.R."/>
        </authorList>
    </citation>
    <scope>NUCLEOTIDE SEQUENCE [LARGE SCALE GENOMIC DNA]</scope>
    <source>
        <strain evidence="2 3">DOE0152z</strain>
    </source>
</reference>
<evidence type="ECO:0000313" key="3">
    <source>
        <dbReference type="Proteomes" id="UP001244341"/>
    </source>
</evidence>
<sequence length="247" mass="26267">MKFLEDWYLMLERYTSDSLTLLLSTSTELSLNTVQGTACRELWPLQFRAPMKRFNNFDSSRTVMHECGEAQPRPAKSARATGCSTALDQQQQHLQEPHSAAADATPSSKTALWEMLHLIRTINAVNEVSASIDAAGAAVPAAAMPATLTAANTSLAACQRAVGLASELMEASGASEAGVLLADKALRVAEAAVAATCRRLRQAQRLAAQVQQQQAAAAAAAARGKDEELTDTCSSCSCSMPLQLDLK</sequence>
<evidence type="ECO:0000313" key="2">
    <source>
        <dbReference type="EMBL" id="WIA23744.1"/>
    </source>
</evidence>
<evidence type="ECO:0008006" key="4">
    <source>
        <dbReference type="Google" id="ProtNLM"/>
    </source>
</evidence>
<dbReference type="Proteomes" id="UP001244341">
    <property type="component" value="Chromosome 16b"/>
</dbReference>
<feature type="compositionally biased region" description="Polar residues" evidence="1">
    <location>
        <begin position="82"/>
        <end position="94"/>
    </location>
</feature>
<protein>
    <recommendedName>
        <fullName evidence="4">I/LWEQ domain-containing protein</fullName>
    </recommendedName>
</protein>
<feature type="region of interest" description="Disordered" evidence="1">
    <location>
        <begin position="71"/>
        <end position="106"/>
    </location>
</feature>
<accession>A0ABY8UQR5</accession>
<keyword evidence="3" id="KW-1185">Reference proteome</keyword>
<gene>
    <name evidence="2" type="ORF">OEZ85_000423</name>
</gene>
<evidence type="ECO:0000256" key="1">
    <source>
        <dbReference type="SAM" id="MobiDB-lite"/>
    </source>
</evidence>